<dbReference type="SUPFAM" id="SSF51621">
    <property type="entry name" value="Phosphoenolpyruvate/pyruvate domain"/>
    <property type="match status" value="1"/>
</dbReference>
<proteinExistence type="inferred from homology"/>
<sequence length="234" mass="24335">MKTPSPIVIEILGQSGLDFMVVDAEHAPFDRSAIDTAMIAGRAAGCPIIVRVPNGHPDTILGVLDSGAAGVMVPHVCTVEQARELAAAVRYGKGGRGFAGTTRAADYAQRSLSEHFSLANQEVSLICQIEDPEGYEACAEIAAVDGVDALFVGRADLSVSYGLQDFFAAETTQRCNEILGVTGAATGLYLAPSEDTTQWQAAGASLLVVGSDHSLLSSGVGLLRQRITGEQSGN</sequence>
<dbReference type="InterPro" id="IPR015813">
    <property type="entry name" value="Pyrv/PenolPyrv_kinase-like_dom"/>
</dbReference>
<keyword evidence="6" id="KW-1185">Reference proteome</keyword>
<dbReference type="Pfam" id="PF03328">
    <property type="entry name" value="HpcH_HpaI"/>
    <property type="match status" value="1"/>
</dbReference>
<name>A0ABV5Z7A2_9GAMM</name>
<evidence type="ECO:0000256" key="2">
    <source>
        <dbReference type="ARBA" id="ARBA00022723"/>
    </source>
</evidence>
<evidence type="ECO:0000313" key="6">
    <source>
        <dbReference type="Proteomes" id="UP001589628"/>
    </source>
</evidence>
<dbReference type="EMBL" id="JBHLZN010000001">
    <property type="protein sequence ID" value="MFB9885157.1"/>
    <property type="molecule type" value="Genomic_DNA"/>
</dbReference>
<keyword evidence="2" id="KW-0479">Metal-binding</keyword>
<evidence type="ECO:0000256" key="3">
    <source>
        <dbReference type="ARBA" id="ARBA00023239"/>
    </source>
</evidence>
<evidence type="ECO:0000256" key="1">
    <source>
        <dbReference type="ARBA" id="ARBA00005568"/>
    </source>
</evidence>
<dbReference type="PANTHER" id="PTHR30502">
    <property type="entry name" value="2-KETO-3-DEOXY-L-RHAMNONATE ALDOLASE"/>
    <property type="match status" value="1"/>
</dbReference>
<reference evidence="5 6" key="1">
    <citation type="submission" date="2024-09" db="EMBL/GenBank/DDBJ databases">
        <authorList>
            <person name="Sun Q."/>
            <person name="Mori K."/>
        </authorList>
    </citation>
    <scope>NUCLEOTIDE SEQUENCE [LARGE SCALE GENOMIC DNA]</scope>
    <source>
        <strain evidence="5 6">ATCC 51285</strain>
    </source>
</reference>
<comment type="similarity">
    <text evidence="1">Belongs to the HpcH/HpaI aldolase family.</text>
</comment>
<dbReference type="GO" id="GO:0016829">
    <property type="term" value="F:lyase activity"/>
    <property type="evidence" value="ECO:0007669"/>
    <property type="project" value="UniProtKB-KW"/>
</dbReference>
<feature type="domain" description="HpcH/HpaI aldolase/citrate lyase" evidence="4">
    <location>
        <begin position="5"/>
        <end position="215"/>
    </location>
</feature>
<evidence type="ECO:0000259" key="4">
    <source>
        <dbReference type="Pfam" id="PF03328"/>
    </source>
</evidence>
<dbReference type="InterPro" id="IPR040442">
    <property type="entry name" value="Pyrv_kinase-like_dom_sf"/>
</dbReference>
<dbReference type="Proteomes" id="UP001589628">
    <property type="component" value="Unassembled WGS sequence"/>
</dbReference>
<dbReference type="RefSeq" id="WP_211249529.1">
    <property type="nucleotide sequence ID" value="NZ_JBHLZN010000001.1"/>
</dbReference>
<dbReference type="Gene3D" id="3.20.20.60">
    <property type="entry name" value="Phosphoenolpyruvate-binding domains"/>
    <property type="match status" value="1"/>
</dbReference>
<dbReference type="PANTHER" id="PTHR30502:SF0">
    <property type="entry name" value="PHOSPHOENOLPYRUVATE CARBOXYLASE FAMILY PROTEIN"/>
    <property type="match status" value="1"/>
</dbReference>
<protein>
    <submittedName>
        <fullName evidence="5">HpcH/HpaI aldolase/citrate lyase family protein</fullName>
    </submittedName>
</protein>
<keyword evidence="3 5" id="KW-0456">Lyase</keyword>
<dbReference type="InterPro" id="IPR005000">
    <property type="entry name" value="Aldolase/citrate-lyase_domain"/>
</dbReference>
<organism evidence="5 6">
    <name type="scientific">Balneatrix alpica</name>
    <dbReference type="NCBI Taxonomy" id="75684"/>
    <lineage>
        <taxon>Bacteria</taxon>
        <taxon>Pseudomonadati</taxon>
        <taxon>Pseudomonadota</taxon>
        <taxon>Gammaproteobacteria</taxon>
        <taxon>Oceanospirillales</taxon>
        <taxon>Balneatrichaceae</taxon>
        <taxon>Balneatrix</taxon>
    </lineage>
</organism>
<gene>
    <name evidence="5" type="ORF">ACFFLH_01850</name>
</gene>
<evidence type="ECO:0000313" key="5">
    <source>
        <dbReference type="EMBL" id="MFB9885157.1"/>
    </source>
</evidence>
<dbReference type="InterPro" id="IPR050251">
    <property type="entry name" value="HpcH-HpaI_aldolase"/>
</dbReference>
<comment type="caution">
    <text evidence="5">The sequence shown here is derived from an EMBL/GenBank/DDBJ whole genome shotgun (WGS) entry which is preliminary data.</text>
</comment>
<accession>A0ABV5Z7A2</accession>